<dbReference type="EMBL" id="JAPDFR010000004">
    <property type="protein sequence ID" value="KAK0387451.1"/>
    <property type="molecule type" value="Genomic_DNA"/>
</dbReference>
<name>A0AA39L7J2_SARSR</name>
<accession>A0AA39L7J2</accession>
<feature type="region of interest" description="Disordered" evidence="1">
    <location>
        <begin position="103"/>
        <end position="141"/>
    </location>
</feature>
<evidence type="ECO:0000256" key="1">
    <source>
        <dbReference type="SAM" id="MobiDB-lite"/>
    </source>
</evidence>
<keyword evidence="3" id="KW-1185">Reference proteome</keyword>
<evidence type="ECO:0000313" key="2">
    <source>
        <dbReference type="EMBL" id="KAK0387451.1"/>
    </source>
</evidence>
<reference evidence="2" key="1">
    <citation type="submission" date="2022-10" db="EMBL/GenBank/DDBJ databases">
        <title>Determination and structural analysis of whole genome sequence of Sarocladium strictum F4-1.</title>
        <authorList>
            <person name="Hu L."/>
            <person name="Jiang Y."/>
        </authorList>
    </citation>
    <scope>NUCLEOTIDE SEQUENCE</scope>
    <source>
        <strain evidence="2">F4-1</strain>
    </source>
</reference>
<feature type="compositionally biased region" description="Low complexity" evidence="1">
    <location>
        <begin position="29"/>
        <end position="53"/>
    </location>
</feature>
<protein>
    <submittedName>
        <fullName evidence="2">Uncharacterized protein</fullName>
    </submittedName>
</protein>
<dbReference type="Pfam" id="PF12223">
    <property type="entry name" value="DUF3602"/>
    <property type="match status" value="1"/>
</dbReference>
<comment type="caution">
    <text evidence="2">The sequence shown here is derived from an EMBL/GenBank/DDBJ whole genome shotgun (WGS) entry which is preliminary data.</text>
</comment>
<proteinExistence type="predicted"/>
<dbReference type="InterPro" id="IPR022024">
    <property type="entry name" value="DUF3602"/>
</dbReference>
<organism evidence="2 3">
    <name type="scientific">Sarocladium strictum</name>
    <name type="common">Black bundle disease fungus</name>
    <name type="synonym">Acremonium strictum</name>
    <dbReference type="NCBI Taxonomy" id="5046"/>
    <lineage>
        <taxon>Eukaryota</taxon>
        <taxon>Fungi</taxon>
        <taxon>Dikarya</taxon>
        <taxon>Ascomycota</taxon>
        <taxon>Pezizomycotina</taxon>
        <taxon>Sordariomycetes</taxon>
        <taxon>Hypocreomycetidae</taxon>
        <taxon>Hypocreales</taxon>
        <taxon>Sarocladiaceae</taxon>
        <taxon>Sarocladium</taxon>
    </lineage>
</organism>
<dbReference type="InterPro" id="IPR053203">
    <property type="entry name" value="Cisplatin_resist-associated"/>
</dbReference>
<dbReference type="PANTHER" id="PTHR34693">
    <property type="entry name" value="PROTEIN PAR32"/>
    <property type="match status" value="1"/>
</dbReference>
<feature type="region of interest" description="Disordered" evidence="1">
    <location>
        <begin position="1"/>
        <end position="53"/>
    </location>
</feature>
<dbReference type="Proteomes" id="UP001175261">
    <property type="component" value="Unassembled WGS sequence"/>
</dbReference>
<dbReference type="AlphaFoldDB" id="A0AA39L7J2"/>
<gene>
    <name evidence="2" type="ORF">NLU13_5763</name>
</gene>
<evidence type="ECO:0000313" key="3">
    <source>
        <dbReference type="Proteomes" id="UP001175261"/>
    </source>
</evidence>
<sequence>MSKFIITEPAPSSTSYIRSGRGGAGNTFPISALPTTAPAAASPPKASSSRRFFSGIGGAGNAHAANERPALSLDDEFRFRAAARDKPSGHCGIGGAGNVYVRKSSSAGSDVSSEDDGASSRSSMSSKAKLWARVSGTFARA</sequence>
<dbReference type="PANTHER" id="PTHR34693:SF2">
    <property type="entry name" value="DUF3602 DOMAIN-CONTAINING PROTEIN"/>
    <property type="match status" value="1"/>
</dbReference>